<dbReference type="Pfam" id="PF11716">
    <property type="entry name" value="MDMPI_N"/>
    <property type="match status" value="1"/>
</dbReference>
<dbReference type="EMBL" id="RDBE01000010">
    <property type="protein sequence ID" value="RLV47580.1"/>
    <property type="molecule type" value="Genomic_DNA"/>
</dbReference>
<sequence length="190" mass="20563">MEPLVADLVDVHAEGARAIAAVGADQWSLPTPCEDWDVADLVRHQVMGHRVFTALLAGEPVDRATMWGELGEVDPAQLTTLFVESARDLERAFDAPEALARRITLPIGEVPAEASLHLRLAETMVHGWDLARATGQQPHFPDDLVEREIEASRQLLQRVPAGHSPFGSPVGVPDDAAPLDRLAALLGRTP</sequence>
<dbReference type="AlphaFoldDB" id="A0A3L8NWQ5"/>
<evidence type="ECO:0000259" key="1">
    <source>
        <dbReference type="Pfam" id="PF11716"/>
    </source>
</evidence>
<proteinExistence type="predicted"/>
<gene>
    <name evidence="2" type="ORF">D9V37_15535</name>
</gene>
<dbReference type="Proteomes" id="UP000281708">
    <property type="component" value="Unassembled WGS sequence"/>
</dbReference>
<comment type="caution">
    <text evidence="2">The sequence shown here is derived from an EMBL/GenBank/DDBJ whole genome shotgun (WGS) entry which is preliminary data.</text>
</comment>
<keyword evidence="3" id="KW-1185">Reference proteome</keyword>
<name>A0A3L8NWQ5_9ACTN</name>
<dbReference type="SUPFAM" id="SSF109854">
    <property type="entry name" value="DinB/YfiT-like putative metalloenzymes"/>
    <property type="match status" value="1"/>
</dbReference>
<reference evidence="2 3" key="1">
    <citation type="submission" date="2018-10" db="EMBL/GenBank/DDBJ databases">
        <title>Marmoricola sp. 4Q3S-7 whole genome shotgun sequence.</title>
        <authorList>
            <person name="Li F."/>
        </authorList>
    </citation>
    <scope>NUCLEOTIDE SEQUENCE [LARGE SCALE GENOMIC DNA]</scope>
    <source>
        <strain evidence="2 3">4Q3S-7</strain>
    </source>
</reference>
<dbReference type="GO" id="GO:0046872">
    <property type="term" value="F:metal ion binding"/>
    <property type="evidence" value="ECO:0007669"/>
    <property type="project" value="InterPro"/>
</dbReference>
<dbReference type="InterPro" id="IPR034660">
    <property type="entry name" value="DinB/YfiT-like"/>
</dbReference>
<dbReference type="OrthoDB" id="5185819at2"/>
<dbReference type="NCBIfam" id="TIGR03086">
    <property type="entry name" value="TIGR03086 family metal-binding protein"/>
    <property type="match status" value="1"/>
</dbReference>
<dbReference type="Gene3D" id="1.20.120.450">
    <property type="entry name" value="dinb family like domain"/>
    <property type="match status" value="1"/>
</dbReference>
<dbReference type="InterPro" id="IPR017520">
    <property type="entry name" value="CHP03086"/>
</dbReference>
<accession>A0A3L8NWQ5</accession>
<evidence type="ECO:0000313" key="3">
    <source>
        <dbReference type="Proteomes" id="UP000281708"/>
    </source>
</evidence>
<organism evidence="2 3">
    <name type="scientific">Nocardioides mangrovicus</name>
    <dbReference type="NCBI Taxonomy" id="2478913"/>
    <lineage>
        <taxon>Bacteria</taxon>
        <taxon>Bacillati</taxon>
        <taxon>Actinomycetota</taxon>
        <taxon>Actinomycetes</taxon>
        <taxon>Propionibacteriales</taxon>
        <taxon>Nocardioidaceae</taxon>
        <taxon>Nocardioides</taxon>
    </lineage>
</organism>
<protein>
    <submittedName>
        <fullName evidence="2">TIGR03086 family protein</fullName>
    </submittedName>
</protein>
<dbReference type="NCBIfam" id="TIGR03083">
    <property type="entry name" value="maleylpyruvate isomerase family mycothiol-dependent enzyme"/>
    <property type="match status" value="1"/>
</dbReference>
<evidence type="ECO:0000313" key="2">
    <source>
        <dbReference type="EMBL" id="RLV47580.1"/>
    </source>
</evidence>
<dbReference type="InterPro" id="IPR017517">
    <property type="entry name" value="Maleyloyr_isom"/>
</dbReference>
<dbReference type="InterPro" id="IPR024344">
    <property type="entry name" value="MDMPI_metal-binding"/>
</dbReference>
<dbReference type="RefSeq" id="WP_121807086.1">
    <property type="nucleotide sequence ID" value="NZ_RDBE01000010.1"/>
</dbReference>
<feature type="domain" description="Mycothiol-dependent maleylpyruvate isomerase metal-binding" evidence="1">
    <location>
        <begin position="10"/>
        <end position="131"/>
    </location>
</feature>